<evidence type="ECO:0000313" key="4">
    <source>
        <dbReference type="Proteomes" id="UP001626536"/>
    </source>
</evidence>
<accession>A0ABZ0HVP3</accession>
<feature type="signal peptide" evidence="2">
    <location>
        <begin position="1"/>
        <end position="23"/>
    </location>
</feature>
<dbReference type="RefSeq" id="WP_407340429.1">
    <property type="nucleotide sequence ID" value="NZ_CP136862.1"/>
</dbReference>
<dbReference type="Proteomes" id="UP001626536">
    <property type="component" value="Chromosome"/>
</dbReference>
<reference evidence="3 4" key="1">
    <citation type="submission" date="2023-10" db="EMBL/GenBank/DDBJ databases">
        <title>Novel methanotroph of the genus Methylocapsa from a subarctic wetland.</title>
        <authorList>
            <person name="Belova S.E."/>
            <person name="Oshkin I.Y."/>
            <person name="Miroshnikov K."/>
            <person name="Dedysh S.N."/>
        </authorList>
    </citation>
    <scope>NUCLEOTIDE SEQUENCE [LARGE SCALE GENOMIC DNA]</scope>
    <source>
        <strain evidence="3 4">RX1</strain>
    </source>
</reference>
<proteinExistence type="predicted"/>
<evidence type="ECO:0000256" key="2">
    <source>
        <dbReference type="SAM" id="SignalP"/>
    </source>
</evidence>
<organism evidence="3 4">
    <name type="scientific">Methylocapsa polymorpha</name>
    <dbReference type="NCBI Taxonomy" id="3080828"/>
    <lineage>
        <taxon>Bacteria</taxon>
        <taxon>Pseudomonadati</taxon>
        <taxon>Pseudomonadota</taxon>
        <taxon>Alphaproteobacteria</taxon>
        <taxon>Hyphomicrobiales</taxon>
        <taxon>Beijerinckiaceae</taxon>
        <taxon>Methylocapsa</taxon>
    </lineage>
</organism>
<evidence type="ECO:0000313" key="3">
    <source>
        <dbReference type="EMBL" id="WOJ90842.1"/>
    </source>
</evidence>
<name>A0ABZ0HVP3_9HYPH</name>
<sequence length="183" mass="19252">MIGMDRAFTLAVAAFVVAQTLCAEPVDAQAARADSPTRSQTGSLDQAKTGEAEPSAASPAAPPPPNLALYGTIVYDDGSHASAFLRIEGSSKLMSVGVGDDVLGWTVEQIAEKQIVLSRDDHSIAVTLNYALDTGEHPVVAVAARPKKGPPLAVRRRARRVFEVNASGVLRLHMAKKPPGEDD</sequence>
<keyword evidence="2" id="KW-0732">Signal</keyword>
<feature type="region of interest" description="Disordered" evidence="1">
    <location>
        <begin position="29"/>
        <end position="63"/>
    </location>
</feature>
<feature type="chain" id="PRO_5047235319" evidence="2">
    <location>
        <begin position="24"/>
        <end position="183"/>
    </location>
</feature>
<feature type="compositionally biased region" description="Polar residues" evidence="1">
    <location>
        <begin position="36"/>
        <end position="46"/>
    </location>
</feature>
<evidence type="ECO:0000256" key="1">
    <source>
        <dbReference type="SAM" id="MobiDB-lite"/>
    </source>
</evidence>
<protein>
    <submittedName>
        <fullName evidence="3">Uncharacterized protein</fullName>
    </submittedName>
</protein>
<keyword evidence="4" id="KW-1185">Reference proteome</keyword>
<gene>
    <name evidence="3" type="ORF">RZS28_06050</name>
</gene>
<dbReference type="EMBL" id="CP136862">
    <property type="protein sequence ID" value="WOJ90842.1"/>
    <property type="molecule type" value="Genomic_DNA"/>
</dbReference>